<reference evidence="1" key="1">
    <citation type="submission" date="2021-07" db="EMBL/GenBank/DDBJ databases">
        <title>Zhongshania sp. CAU 1632 isolated from seawater.</title>
        <authorList>
            <person name="Kim W."/>
        </authorList>
    </citation>
    <scope>NUCLEOTIDE SEQUENCE</scope>
    <source>
        <strain evidence="1">CAU 1632</strain>
    </source>
</reference>
<evidence type="ECO:0000313" key="2">
    <source>
        <dbReference type="Proteomes" id="UP001166291"/>
    </source>
</evidence>
<dbReference type="Proteomes" id="UP001166291">
    <property type="component" value="Unassembled WGS sequence"/>
</dbReference>
<protein>
    <submittedName>
        <fullName evidence="1">Polyhydroxyalkanoic acid system family protein</fullName>
    </submittedName>
</protein>
<evidence type="ECO:0000313" key="1">
    <source>
        <dbReference type="EMBL" id="MBW2939457.1"/>
    </source>
</evidence>
<comment type="caution">
    <text evidence="1">The sequence shown here is derived from an EMBL/GenBank/DDBJ whole genome shotgun (WGS) entry which is preliminary data.</text>
</comment>
<dbReference type="InterPro" id="IPR013433">
    <property type="entry name" value="PHA_gran_rgn"/>
</dbReference>
<dbReference type="Pfam" id="PF09650">
    <property type="entry name" value="PHA_gran_rgn"/>
    <property type="match status" value="1"/>
</dbReference>
<proteinExistence type="predicted"/>
<accession>A0ABS6VMB4</accession>
<name>A0ABS6VMB4_9GAMM</name>
<dbReference type="RefSeq" id="WP_219041713.1">
    <property type="nucleotide sequence ID" value="NZ_JAHWDQ010000001.1"/>
</dbReference>
<dbReference type="EMBL" id="JAHWDQ010000001">
    <property type="protein sequence ID" value="MBW2939457.1"/>
    <property type="molecule type" value="Genomic_DNA"/>
</dbReference>
<organism evidence="1 2">
    <name type="scientific">Zhongshania aquimaris</name>
    <dbReference type="NCBI Taxonomy" id="2857107"/>
    <lineage>
        <taxon>Bacteria</taxon>
        <taxon>Pseudomonadati</taxon>
        <taxon>Pseudomonadota</taxon>
        <taxon>Gammaproteobacteria</taxon>
        <taxon>Cellvibrionales</taxon>
        <taxon>Spongiibacteraceae</taxon>
        <taxon>Zhongshania</taxon>
    </lineage>
</organism>
<gene>
    <name evidence="1" type="ORF">KXJ70_01620</name>
</gene>
<dbReference type="NCBIfam" id="TIGR02610">
    <property type="entry name" value="PHA_gran_rgn"/>
    <property type="match status" value="1"/>
</dbReference>
<keyword evidence="2" id="KW-1185">Reference proteome</keyword>
<sequence length="92" mass="10684">MSNISLRQRHNKKPEELRELIRQMAIKLEERYQLNSRWLSNDELEVARSGVKGRITLGIDEVKVDIKLGLMMGAFKSTIQKEISRSMAEKLV</sequence>